<gene>
    <name evidence="2" type="ORF">ACFQ07_26845</name>
</gene>
<feature type="non-terminal residue" evidence="2">
    <location>
        <position position="1"/>
    </location>
</feature>
<proteinExistence type="predicted"/>
<protein>
    <submittedName>
        <fullName evidence="2">Uncharacterized protein</fullName>
    </submittedName>
</protein>
<accession>A0ABW3CQF2</accession>
<feature type="region of interest" description="Disordered" evidence="1">
    <location>
        <begin position="12"/>
        <end position="36"/>
    </location>
</feature>
<sequence length="59" mass="6690">LTLLRVAVAMHADRHRERQARAREPHETQPAEPDADVIELVTPTEVFDQYADDRPAVGE</sequence>
<reference evidence="3" key="1">
    <citation type="journal article" date="2019" name="Int. J. Syst. Evol. Microbiol.">
        <title>The Global Catalogue of Microorganisms (GCM) 10K type strain sequencing project: providing services to taxonomists for standard genome sequencing and annotation.</title>
        <authorList>
            <consortium name="The Broad Institute Genomics Platform"/>
            <consortium name="The Broad Institute Genome Sequencing Center for Infectious Disease"/>
            <person name="Wu L."/>
            <person name="Ma J."/>
        </authorList>
    </citation>
    <scope>NUCLEOTIDE SEQUENCE [LARGE SCALE GENOMIC DNA]</scope>
    <source>
        <strain evidence="3">JCM 31696</strain>
    </source>
</reference>
<dbReference type="Proteomes" id="UP001597083">
    <property type="component" value="Unassembled WGS sequence"/>
</dbReference>
<keyword evidence="3" id="KW-1185">Reference proteome</keyword>
<dbReference type="EMBL" id="JBHTIR010003842">
    <property type="protein sequence ID" value="MFD0855888.1"/>
    <property type="molecule type" value="Genomic_DNA"/>
</dbReference>
<evidence type="ECO:0000256" key="1">
    <source>
        <dbReference type="SAM" id="MobiDB-lite"/>
    </source>
</evidence>
<organism evidence="2 3">
    <name type="scientific">Actinomadura adrarensis</name>
    <dbReference type="NCBI Taxonomy" id="1819600"/>
    <lineage>
        <taxon>Bacteria</taxon>
        <taxon>Bacillati</taxon>
        <taxon>Actinomycetota</taxon>
        <taxon>Actinomycetes</taxon>
        <taxon>Streptosporangiales</taxon>
        <taxon>Thermomonosporaceae</taxon>
        <taxon>Actinomadura</taxon>
    </lineage>
</organism>
<comment type="caution">
    <text evidence="2">The sequence shown here is derived from an EMBL/GenBank/DDBJ whole genome shotgun (WGS) entry which is preliminary data.</text>
</comment>
<feature type="compositionally biased region" description="Basic and acidic residues" evidence="1">
    <location>
        <begin position="12"/>
        <end position="29"/>
    </location>
</feature>
<evidence type="ECO:0000313" key="2">
    <source>
        <dbReference type="EMBL" id="MFD0855888.1"/>
    </source>
</evidence>
<evidence type="ECO:0000313" key="3">
    <source>
        <dbReference type="Proteomes" id="UP001597083"/>
    </source>
</evidence>
<name>A0ABW3CQF2_9ACTN</name>